<dbReference type="Proteomes" id="UP001145021">
    <property type="component" value="Unassembled WGS sequence"/>
</dbReference>
<proteinExistence type="predicted"/>
<dbReference type="EMBL" id="JANBOH010000101">
    <property type="protein sequence ID" value="KAJ1645510.1"/>
    <property type="molecule type" value="Genomic_DNA"/>
</dbReference>
<name>A0A9W8CKK3_9FUNG</name>
<accession>A0A9W8CKK3</accession>
<protein>
    <recommendedName>
        <fullName evidence="1">DUF4097 domain-containing protein</fullName>
    </recommendedName>
</protein>
<gene>
    <name evidence="2" type="ORF">LPJ64_002901</name>
</gene>
<evidence type="ECO:0000313" key="3">
    <source>
        <dbReference type="Proteomes" id="UP001145021"/>
    </source>
</evidence>
<feature type="domain" description="DUF4097" evidence="1">
    <location>
        <begin position="119"/>
        <end position="225"/>
    </location>
</feature>
<reference evidence="2" key="1">
    <citation type="submission" date="2022-07" db="EMBL/GenBank/DDBJ databases">
        <title>Phylogenomic reconstructions and comparative analyses of Kickxellomycotina fungi.</title>
        <authorList>
            <person name="Reynolds N.K."/>
            <person name="Stajich J.E."/>
            <person name="Barry K."/>
            <person name="Grigoriev I.V."/>
            <person name="Crous P."/>
            <person name="Smith M.E."/>
        </authorList>
    </citation>
    <scope>NUCLEOTIDE SEQUENCE</scope>
    <source>
        <strain evidence="2">NBRC 105413</strain>
    </source>
</reference>
<organism evidence="2 3">
    <name type="scientific">Coemansia asiatica</name>
    <dbReference type="NCBI Taxonomy" id="1052880"/>
    <lineage>
        <taxon>Eukaryota</taxon>
        <taxon>Fungi</taxon>
        <taxon>Fungi incertae sedis</taxon>
        <taxon>Zoopagomycota</taxon>
        <taxon>Kickxellomycotina</taxon>
        <taxon>Kickxellomycetes</taxon>
        <taxon>Kickxellales</taxon>
        <taxon>Kickxellaceae</taxon>
        <taxon>Coemansia</taxon>
    </lineage>
</organism>
<keyword evidence="3" id="KW-1185">Reference proteome</keyword>
<sequence>MKANSGILCTTAHSEIPLNLKAPEPTISQTSSRSTKIELEYAFSAPIFVTTKGIRTTNVRVAKAADTRWGSDVHVEVIVSSLSTTLYERVHAKSLVSERNECELCIEVDWSIWDIGLTNAEVCITLPASSEEPNVHPGIRVDISSGALGVTMMGSTKFRLLDLSTGHGPAHLSDVAADNIKLAAHNGNITLHDIEAAGTVDIVGKSAWMDIDDLHAKNLVATSTDAIISLKDINASSVCATTTNARIGLGNVKVDMLEISTCNGEVVAGNVFVDVCDVKVVKGDIEGNWSPKKKLYLSTSNAKIASQVHLSAESSVEMVLSSKNGPIQLDLPASFEGGFLLQTTGINKAYIHTARNYSINPVLHISQPEHKTGVLGNNSKRHSLRVITEEAPITVNFGSL</sequence>
<comment type="caution">
    <text evidence="2">The sequence shown here is derived from an EMBL/GenBank/DDBJ whole genome shotgun (WGS) entry which is preliminary data.</text>
</comment>
<evidence type="ECO:0000313" key="2">
    <source>
        <dbReference type="EMBL" id="KAJ1645510.1"/>
    </source>
</evidence>
<evidence type="ECO:0000259" key="1">
    <source>
        <dbReference type="Pfam" id="PF13349"/>
    </source>
</evidence>
<dbReference type="AlphaFoldDB" id="A0A9W8CKK3"/>
<dbReference type="Pfam" id="PF13349">
    <property type="entry name" value="DUF4097"/>
    <property type="match status" value="1"/>
</dbReference>
<dbReference type="InterPro" id="IPR025164">
    <property type="entry name" value="Toastrack_DUF4097"/>
</dbReference>